<dbReference type="AlphaFoldDB" id="A0A9Q8PFF1"/>
<dbReference type="InterPro" id="IPR036322">
    <property type="entry name" value="WD40_repeat_dom_sf"/>
</dbReference>
<dbReference type="GO" id="GO:0005737">
    <property type="term" value="C:cytoplasm"/>
    <property type="evidence" value="ECO:0007669"/>
    <property type="project" value="TreeGrafter"/>
</dbReference>
<proteinExistence type="predicted"/>
<dbReference type="GO" id="GO:0061685">
    <property type="term" value="F:diphthine methylesterase activity"/>
    <property type="evidence" value="ECO:0007669"/>
    <property type="project" value="TreeGrafter"/>
</dbReference>
<dbReference type="OrthoDB" id="1930760at2759"/>
<gene>
    <name evidence="5" type="ORF">CLAFUR5_09693</name>
</gene>
<dbReference type="GeneID" id="71989571"/>
<evidence type="ECO:0000313" key="5">
    <source>
        <dbReference type="EMBL" id="UJO21599.1"/>
    </source>
</evidence>
<keyword evidence="2" id="KW-0677">Repeat</keyword>
<keyword evidence="5" id="KW-0808">Transferase</keyword>
<dbReference type="EMBL" id="CP090171">
    <property type="protein sequence ID" value="UJO21599.1"/>
    <property type="molecule type" value="Genomic_DNA"/>
</dbReference>
<reference evidence="5" key="1">
    <citation type="submission" date="2021-12" db="EMBL/GenBank/DDBJ databases">
        <authorList>
            <person name="Zaccaron A."/>
            <person name="Stergiopoulos I."/>
        </authorList>
    </citation>
    <scope>NUCLEOTIDE SEQUENCE</scope>
    <source>
        <strain evidence="5">Race5_Kim</strain>
    </source>
</reference>
<dbReference type="KEGG" id="ffu:CLAFUR5_09693"/>
<keyword evidence="1" id="KW-0853">WD repeat</keyword>
<dbReference type="Gene3D" id="2.130.10.10">
    <property type="entry name" value="YVTN repeat-like/Quinoprotein amine dehydrogenase"/>
    <property type="match status" value="1"/>
</dbReference>
<dbReference type="InterPro" id="IPR015943">
    <property type="entry name" value="WD40/YVTN_repeat-like_dom_sf"/>
</dbReference>
<keyword evidence="5" id="KW-0489">Methyltransferase</keyword>
<reference evidence="5" key="2">
    <citation type="journal article" date="2022" name="Microb. Genom.">
        <title>A chromosome-scale genome assembly of the tomato pathogen Cladosporium fulvum reveals a compartmentalized genome architecture and the presence of a dispensable chromosome.</title>
        <authorList>
            <person name="Zaccaron A.Z."/>
            <person name="Chen L.H."/>
            <person name="Samaras A."/>
            <person name="Stergiopoulos I."/>
        </authorList>
    </citation>
    <scope>NUCLEOTIDE SEQUENCE</scope>
    <source>
        <strain evidence="5">Race5_Kim</strain>
    </source>
</reference>
<dbReference type="GO" id="GO:0032259">
    <property type="term" value="P:methylation"/>
    <property type="evidence" value="ECO:0007669"/>
    <property type="project" value="UniProtKB-KW"/>
</dbReference>
<comment type="pathway">
    <text evidence="3">Protein modification.</text>
</comment>
<dbReference type="InterPro" id="IPR052415">
    <property type="entry name" value="Diphthine_MTase"/>
</dbReference>
<evidence type="ECO:0000256" key="2">
    <source>
        <dbReference type="ARBA" id="ARBA00022737"/>
    </source>
</evidence>
<sequence length="441" mass="47184">MTAISSLTSLTLDLPPSCVQFSPRHPNFFVVGTYYLHGKEQQGDLATEITGPASDVAGDNDEDPITAPSQPQKRTGSLILFKVENDQITRLSATATDFAILDIQWARHSDGLGDLLAVATSTGLLAFYRLRVAAGSGFGAELDLSSTHVIADPAVLVPSLTWHPTRAQVLGVTLSDGSVQLCVCEGPQEASELWTQDAVIRTTTIHSHELEAWTLAFAPISAEAEAQGTKVLSGGDDIALQCSHINDTDTATATNEPTLLWRDRKLHDAGVTAILPLSESLIVTGSYDDYIRLLSIPTPTTGGHRQVLAELNLGGGVWRLKVLHAAGGAAGEVVAEGLDLATFYSALSASAAVPTRSSIVLLCSCMHAGTRVVRLSFAPKKNDDGVWTFEVLAKFEEHGSMNYGSDVQPVAKGIGERMVVSTSFYDKVMCLWRVDGELWRL</sequence>
<dbReference type="RefSeq" id="XP_047765965.1">
    <property type="nucleotide sequence ID" value="XM_047908841.1"/>
</dbReference>
<dbReference type="Proteomes" id="UP000756132">
    <property type="component" value="Chromosome 9"/>
</dbReference>
<dbReference type="GO" id="GO:0017183">
    <property type="term" value="P:protein histidyl modification to diphthamide"/>
    <property type="evidence" value="ECO:0007669"/>
    <property type="project" value="TreeGrafter"/>
</dbReference>
<evidence type="ECO:0000313" key="6">
    <source>
        <dbReference type="Proteomes" id="UP000756132"/>
    </source>
</evidence>
<feature type="region of interest" description="Disordered" evidence="4">
    <location>
        <begin position="50"/>
        <end position="72"/>
    </location>
</feature>
<evidence type="ECO:0000256" key="4">
    <source>
        <dbReference type="SAM" id="MobiDB-lite"/>
    </source>
</evidence>
<dbReference type="GO" id="GO:0008168">
    <property type="term" value="F:methyltransferase activity"/>
    <property type="evidence" value="ECO:0007669"/>
    <property type="project" value="UniProtKB-KW"/>
</dbReference>
<dbReference type="PANTHER" id="PTHR46042">
    <property type="entry name" value="DIPHTHINE METHYLTRANSFERASE"/>
    <property type="match status" value="1"/>
</dbReference>
<dbReference type="SUPFAM" id="SSF50978">
    <property type="entry name" value="WD40 repeat-like"/>
    <property type="match status" value="1"/>
</dbReference>
<evidence type="ECO:0000256" key="3">
    <source>
        <dbReference type="ARBA" id="ARBA00043952"/>
    </source>
</evidence>
<keyword evidence="6" id="KW-1185">Reference proteome</keyword>
<name>A0A9Q8PFF1_PASFU</name>
<protein>
    <submittedName>
        <fullName evidence="5">Diphthine methyltransferase</fullName>
    </submittedName>
</protein>
<organism evidence="5 6">
    <name type="scientific">Passalora fulva</name>
    <name type="common">Tomato leaf mold</name>
    <name type="synonym">Cladosporium fulvum</name>
    <dbReference type="NCBI Taxonomy" id="5499"/>
    <lineage>
        <taxon>Eukaryota</taxon>
        <taxon>Fungi</taxon>
        <taxon>Dikarya</taxon>
        <taxon>Ascomycota</taxon>
        <taxon>Pezizomycotina</taxon>
        <taxon>Dothideomycetes</taxon>
        <taxon>Dothideomycetidae</taxon>
        <taxon>Mycosphaerellales</taxon>
        <taxon>Mycosphaerellaceae</taxon>
        <taxon>Fulvia</taxon>
    </lineage>
</organism>
<accession>A0A9Q8PFF1</accession>
<dbReference type="PANTHER" id="PTHR46042:SF1">
    <property type="entry name" value="DIPHTHINE METHYLTRANSFERASE"/>
    <property type="match status" value="1"/>
</dbReference>
<evidence type="ECO:0000256" key="1">
    <source>
        <dbReference type="ARBA" id="ARBA00022574"/>
    </source>
</evidence>